<dbReference type="Gene3D" id="2.120.10.80">
    <property type="entry name" value="Kelch-type beta propeller"/>
    <property type="match status" value="2"/>
</dbReference>
<name>A0A067LNB0_JATCU</name>
<dbReference type="Proteomes" id="UP000027138">
    <property type="component" value="Unassembled WGS sequence"/>
</dbReference>
<dbReference type="PANTHER" id="PTHR46773">
    <property type="match status" value="1"/>
</dbReference>
<protein>
    <recommendedName>
        <fullName evidence="3">Kelch repeat-containing protein</fullName>
    </recommendedName>
</protein>
<dbReference type="Pfam" id="PF24681">
    <property type="entry name" value="Kelch_KLHDC2_KLHL20_DRC7"/>
    <property type="match status" value="1"/>
</dbReference>
<evidence type="ECO:0008006" key="3">
    <source>
        <dbReference type="Google" id="ProtNLM"/>
    </source>
</evidence>
<accession>A0A067LNB0</accession>
<dbReference type="KEGG" id="jcu:105633039"/>
<proteinExistence type="predicted"/>
<keyword evidence="2" id="KW-1185">Reference proteome</keyword>
<dbReference type="InterPro" id="IPR053256">
    <property type="entry name" value="Kelch_repeat-containing"/>
</dbReference>
<dbReference type="AlphaFoldDB" id="A0A067LNB0"/>
<dbReference type="InterPro" id="IPR015915">
    <property type="entry name" value="Kelch-typ_b-propeller"/>
</dbReference>
<dbReference type="PANTHER" id="PTHR46773:SF3">
    <property type="entry name" value="OS08G0128000 PROTEIN"/>
    <property type="match status" value="1"/>
</dbReference>
<evidence type="ECO:0000313" key="2">
    <source>
        <dbReference type="Proteomes" id="UP000027138"/>
    </source>
</evidence>
<dbReference type="EMBL" id="KK914219">
    <property type="protein sequence ID" value="KDP46325.1"/>
    <property type="molecule type" value="Genomic_DNA"/>
</dbReference>
<dbReference type="STRING" id="180498.A0A067LNB0"/>
<evidence type="ECO:0000313" key="1">
    <source>
        <dbReference type="EMBL" id="KDP46325.1"/>
    </source>
</evidence>
<dbReference type="SUPFAM" id="SSF117281">
    <property type="entry name" value="Kelch motif"/>
    <property type="match status" value="2"/>
</dbReference>
<organism evidence="1 2">
    <name type="scientific">Jatropha curcas</name>
    <name type="common">Barbados nut</name>
    <dbReference type="NCBI Taxonomy" id="180498"/>
    <lineage>
        <taxon>Eukaryota</taxon>
        <taxon>Viridiplantae</taxon>
        <taxon>Streptophyta</taxon>
        <taxon>Embryophyta</taxon>
        <taxon>Tracheophyta</taxon>
        <taxon>Spermatophyta</taxon>
        <taxon>Magnoliopsida</taxon>
        <taxon>eudicotyledons</taxon>
        <taxon>Gunneridae</taxon>
        <taxon>Pentapetalae</taxon>
        <taxon>rosids</taxon>
        <taxon>fabids</taxon>
        <taxon>Malpighiales</taxon>
        <taxon>Euphorbiaceae</taxon>
        <taxon>Crotonoideae</taxon>
        <taxon>Jatropheae</taxon>
        <taxon>Jatropha</taxon>
    </lineage>
</organism>
<reference evidence="1 2" key="1">
    <citation type="journal article" date="2014" name="PLoS ONE">
        <title>Global Analysis of Gene Expression Profiles in Physic Nut (Jatropha curcas L.) Seedlings Exposed to Salt Stress.</title>
        <authorList>
            <person name="Zhang L."/>
            <person name="Zhang C."/>
            <person name="Wu P."/>
            <person name="Chen Y."/>
            <person name="Li M."/>
            <person name="Jiang H."/>
            <person name="Wu G."/>
        </authorList>
    </citation>
    <scope>NUCLEOTIDE SEQUENCE [LARGE SCALE GENOMIC DNA]</scope>
    <source>
        <strain evidence="2">cv. GZQX0401</strain>
        <tissue evidence="1">Young leaves</tissue>
    </source>
</reference>
<gene>
    <name evidence="1" type="ORF">JCGZ_10165</name>
</gene>
<dbReference type="OrthoDB" id="191037at2759"/>
<sequence length="422" mass="47543">MARLGHSSKHLSKKFVFLLSCATLLGVAFVADVFWSTLLSSISSAYQPINKSVNILVPNATINKDDQKEAVKVKKDRLAETSLPATFADLPAPELEWEQMPSAPVPRLDGYAVQVKNLLYVFAGYGTIDYVHSHVDVYNFTDNTWGGRFDIPKDMAHSHLGIATDGRYIYIVSGQYGPQCRTAVTHTFSLDTETKKWQSMPSLPAPRYAPATQLWRGRLHVMGGSKENRHTPGLDHWSIAVKDGKALEKEWRTEVPIPRGGPHRACILVNDRLFVIGGQEGDFMPKPGSPIFKCSRRHEVVYSDVYMLDSEMKWKVLPSMPKPNSHIECAWVIVNNSIIITGGTTEKHPVTKRMILVGEVFQFHLDTLTWSVIGKLPYRIKTTLAGFWDGWLYFTSGQRDRGPDNPQPQKVIGEMWRTKLHL</sequence>